<gene>
    <name evidence="1" type="ORF">MM415B02016_0014</name>
</gene>
<organism evidence="1">
    <name type="scientific">viral metagenome</name>
    <dbReference type="NCBI Taxonomy" id="1070528"/>
    <lineage>
        <taxon>unclassified sequences</taxon>
        <taxon>metagenomes</taxon>
        <taxon>organismal metagenomes</taxon>
    </lineage>
</organism>
<dbReference type="AlphaFoldDB" id="A0A6M3IE14"/>
<name>A0A6M3IE14_9ZZZZ</name>
<accession>A0A6M3IE14</accession>
<dbReference type="EMBL" id="MT141171">
    <property type="protein sequence ID" value="QJA55666.1"/>
    <property type="molecule type" value="Genomic_DNA"/>
</dbReference>
<evidence type="ECO:0000313" key="1">
    <source>
        <dbReference type="EMBL" id="QJA55666.1"/>
    </source>
</evidence>
<protein>
    <submittedName>
        <fullName evidence="1">Uncharacterized protein</fullName>
    </submittedName>
</protein>
<reference evidence="1" key="1">
    <citation type="submission" date="2020-03" db="EMBL/GenBank/DDBJ databases">
        <title>The deep terrestrial virosphere.</title>
        <authorList>
            <person name="Holmfeldt K."/>
            <person name="Nilsson E."/>
            <person name="Simone D."/>
            <person name="Lopez-Fernandez M."/>
            <person name="Wu X."/>
            <person name="de Brujin I."/>
            <person name="Lundin D."/>
            <person name="Andersson A."/>
            <person name="Bertilsson S."/>
            <person name="Dopson M."/>
        </authorList>
    </citation>
    <scope>NUCLEOTIDE SEQUENCE</scope>
    <source>
        <strain evidence="1">MM415B02016</strain>
    </source>
</reference>
<sequence length="94" mass="11423">MKIYDKENFEWKCKNAKRPKFSMHRGRTWDFMKGKIDNVDVKFHIDTTWSHYCYFEWKGKWYKVENTIFPDISIFTTIAKSKTQGVLTDTRLIC</sequence>
<proteinExistence type="predicted"/>